<dbReference type="PATRIC" id="fig|1219045.3.peg.2770"/>
<organism evidence="2 3">
    <name type="scientific">Sphingobium herbicidovorans (strain ATCC 700291 / DSM 11019 / CCUG 56400 / KCTC 2939 / LMG 18315 / NBRC 16415 / MH)</name>
    <name type="common">Sphingomonas herbicidovorans</name>
    <dbReference type="NCBI Taxonomy" id="1219045"/>
    <lineage>
        <taxon>Bacteria</taxon>
        <taxon>Pseudomonadati</taxon>
        <taxon>Pseudomonadota</taxon>
        <taxon>Alphaproteobacteria</taxon>
        <taxon>Sphingomonadales</taxon>
        <taxon>Sphingomonadaceae</taxon>
        <taxon>Sphingobium</taxon>
    </lineage>
</organism>
<evidence type="ECO:0000313" key="2">
    <source>
        <dbReference type="EMBL" id="KFG89472.1"/>
    </source>
</evidence>
<evidence type="ECO:0000313" key="3">
    <source>
        <dbReference type="Proteomes" id="UP000024284"/>
    </source>
</evidence>
<evidence type="ECO:0000256" key="1">
    <source>
        <dbReference type="SAM" id="MobiDB-lite"/>
    </source>
</evidence>
<dbReference type="EMBL" id="JFZA02000027">
    <property type="protein sequence ID" value="KFG89472.1"/>
    <property type="molecule type" value="Genomic_DNA"/>
</dbReference>
<gene>
    <name evidence="2" type="ORF">BV98_002736</name>
</gene>
<reference evidence="2" key="1">
    <citation type="submission" date="2014-08" db="EMBL/GenBank/DDBJ databases">
        <title>Draft genome sequences of Sphingobium herbicidovorans.</title>
        <authorList>
            <person name="Gan H.M."/>
            <person name="Gan H.Y."/>
            <person name="Savka M.A."/>
        </authorList>
    </citation>
    <scope>NUCLEOTIDE SEQUENCE [LARGE SCALE GENOMIC DNA]</scope>
    <source>
        <strain evidence="2">NBRC 16415</strain>
    </source>
</reference>
<dbReference type="RefSeq" id="WP_037467100.1">
    <property type="nucleotide sequence ID" value="NZ_BCZD01000039.1"/>
</dbReference>
<dbReference type="PROSITE" id="PS51257">
    <property type="entry name" value="PROKAR_LIPOPROTEIN"/>
    <property type="match status" value="1"/>
</dbReference>
<dbReference type="STRING" id="76947.GCA_002080435_03161"/>
<accession>A0A086P7V4</accession>
<feature type="region of interest" description="Disordered" evidence="1">
    <location>
        <begin position="43"/>
        <end position="70"/>
    </location>
</feature>
<keyword evidence="3" id="KW-1185">Reference proteome</keyword>
<proteinExistence type="predicted"/>
<protein>
    <recommendedName>
        <fullName evidence="4">Lipoprotein</fullName>
    </recommendedName>
</protein>
<dbReference type="AlphaFoldDB" id="A0A086P7V4"/>
<evidence type="ECO:0008006" key="4">
    <source>
        <dbReference type="Google" id="ProtNLM"/>
    </source>
</evidence>
<comment type="caution">
    <text evidence="2">The sequence shown here is derived from an EMBL/GenBank/DDBJ whole genome shotgun (WGS) entry which is preliminary data.</text>
</comment>
<name>A0A086P7V4_SPHHM</name>
<sequence>MKISPANAATLGALTLTGCNHNPADSLDDRVKESAEARAHAISAADRNVAATMSEERRETVVANEAPAVR</sequence>
<dbReference type="Proteomes" id="UP000024284">
    <property type="component" value="Unassembled WGS sequence"/>
</dbReference>